<organism evidence="1 2">
    <name type="scientific">Vibrio vulnificus (strain YJ016)</name>
    <dbReference type="NCBI Taxonomy" id="196600"/>
    <lineage>
        <taxon>Bacteria</taxon>
        <taxon>Pseudomonadati</taxon>
        <taxon>Pseudomonadota</taxon>
        <taxon>Gammaproteobacteria</taxon>
        <taxon>Vibrionales</taxon>
        <taxon>Vibrionaceae</taxon>
        <taxon>Vibrio</taxon>
    </lineage>
</organism>
<proteinExistence type="predicted"/>
<dbReference type="EMBL" id="BA000037">
    <property type="protein sequence ID" value="BAC94670.1"/>
    <property type="molecule type" value="Genomic_DNA"/>
</dbReference>
<evidence type="ECO:0000313" key="1">
    <source>
        <dbReference type="EMBL" id="BAC94670.1"/>
    </source>
</evidence>
<dbReference type="Proteomes" id="UP000002675">
    <property type="component" value="Chromosome I"/>
</dbReference>
<name>Q7MKA0_VIBVY</name>
<dbReference type="AlphaFoldDB" id="Q7MKA0"/>
<dbReference type="KEGG" id="vvy:VV1905"/>
<reference evidence="1 2" key="1">
    <citation type="journal article" date="2003" name="Genome Res.">
        <title>Comparative genome analysis of Vibrio vulnificus, a marine pathogen.</title>
        <authorList>
            <person name="Chen C.Y."/>
            <person name="Wu K.M."/>
            <person name="Chang Y.C."/>
            <person name="Chang C.H."/>
            <person name="Tsai H.C."/>
            <person name="Liao T.L."/>
            <person name="Liu Y.M."/>
            <person name="Chen H.J."/>
            <person name="Shen A.B."/>
            <person name="Li J.C."/>
            <person name="Su T.L."/>
            <person name="Shao C.P."/>
            <person name="Lee C.T."/>
            <person name="Hor L.I."/>
            <person name="Tsai S.F."/>
        </authorList>
    </citation>
    <scope>NUCLEOTIDE SEQUENCE [LARGE SCALE GENOMIC DNA]</scope>
    <source>
        <strain evidence="1 2">YJ016</strain>
    </source>
</reference>
<gene>
    <name evidence="1" type="ordered locus">VV1905</name>
</gene>
<accession>Q7MKA0</accession>
<evidence type="ECO:0000313" key="2">
    <source>
        <dbReference type="Proteomes" id="UP000002675"/>
    </source>
</evidence>
<dbReference type="HOGENOM" id="CLU_3174728_0_0_6"/>
<protein>
    <submittedName>
        <fullName evidence="1">Uncharacterized protein</fullName>
    </submittedName>
</protein>
<sequence>MADKTQKPKIKLLIGQATLTSRLPENCLRQFSEFSAPKSKCPKNSAQ</sequence>